<evidence type="ECO:0008006" key="3">
    <source>
        <dbReference type="Google" id="ProtNLM"/>
    </source>
</evidence>
<name>A0ABV2YYB0_9ACTN</name>
<sequence>MALVSAFAVLTRLFAEIRDHFMSTYCRAKSYQVVPATDAPWETGRPVFRSNGSPLLAATRSAARKDSAAALVLNASPCRWPLTDQRTV</sequence>
<keyword evidence="2" id="KW-1185">Reference proteome</keyword>
<reference evidence="1 2" key="1">
    <citation type="submission" date="2024-06" db="EMBL/GenBank/DDBJ databases">
        <title>The Natural Products Discovery Center: Release of the First 8490 Sequenced Strains for Exploring Actinobacteria Biosynthetic Diversity.</title>
        <authorList>
            <person name="Kalkreuter E."/>
            <person name="Kautsar S.A."/>
            <person name="Yang D."/>
            <person name="Bader C.D."/>
            <person name="Teijaro C.N."/>
            <person name="Fluegel L."/>
            <person name="Davis C.M."/>
            <person name="Simpson J.R."/>
            <person name="Lauterbach L."/>
            <person name="Steele A.D."/>
            <person name="Gui C."/>
            <person name="Meng S."/>
            <person name="Li G."/>
            <person name="Viehrig K."/>
            <person name="Ye F."/>
            <person name="Su P."/>
            <person name="Kiefer A.F."/>
            <person name="Nichols A."/>
            <person name="Cepeda A.J."/>
            <person name="Yan W."/>
            <person name="Fan B."/>
            <person name="Jiang Y."/>
            <person name="Adhikari A."/>
            <person name="Zheng C.-J."/>
            <person name="Schuster L."/>
            <person name="Cowan T.M."/>
            <person name="Smanski M.J."/>
            <person name="Chevrette M.G."/>
            <person name="De Carvalho L.P.S."/>
            <person name="Shen B."/>
        </authorList>
    </citation>
    <scope>NUCLEOTIDE SEQUENCE [LARGE SCALE GENOMIC DNA]</scope>
    <source>
        <strain evidence="1 2">NPDC033039</strain>
    </source>
</reference>
<accession>A0ABV2YYB0</accession>
<organism evidence="1 2">
    <name type="scientific">Streptomyces catenulae</name>
    <dbReference type="NCBI Taxonomy" id="66875"/>
    <lineage>
        <taxon>Bacteria</taxon>
        <taxon>Bacillati</taxon>
        <taxon>Actinomycetota</taxon>
        <taxon>Actinomycetes</taxon>
        <taxon>Kitasatosporales</taxon>
        <taxon>Streptomycetaceae</taxon>
        <taxon>Streptomyces</taxon>
    </lineage>
</organism>
<dbReference type="EMBL" id="JBEZVI010000007">
    <property type="protein sequence ID" value="MEU3710733.1"/>
    <property type="molecule type" value="Genomic_DNA"/>
</dbReference>
<comment type="caution">
    <text evidence="1">The sequence shown here is derived from an EMBL/GenBank/DDBJ whole genome shotgun (WGS) entry which is preliminary data.</text>
</comment>
<dbReference type="Proteomes" id="UP001550853">
    <property type="component" value="Unassembled WGS sequence"/>
</dbReference>
<protein>
    <recommendedName>
        <fullName evidence="3">Secreted protein</fullName>
    </recommendedName>
</protein>
<gene>
    <name evidence="1" type="ORF">AB0E61_11640</name>
</gene>
<proteinExistence type="predicted"/>
<evidence type="ECO:0000313" key="1">
    <source>
        <dbReference type="EMBL" id="MEU3710733.1"/>
    </source>
</evidence>
<dbReference type="RefSeq" id="WP_030284009.1">
    <property type="nucleotide sequence ID" value="NZ_JBEZVI010000007.1"/>
</dbReference>
<evidence type="ECO:0000313" key="2">
    <source>
        <dbReference type="Proteomes" id="UP001550853"/>
    </source>
</evidence>